<dbReference type="PANTHER" id="PTHR42747">
    <property type="entry name" value="NITRONATE MONOOXYGENASE-RELATED"/>
    <property type="match status" value="1"/>
</dbReference>
<accession>A0A1C7NHK1</accession>
<keyword evidence="6 7" id="KW-0503">Monooxygenase</keyword>
<dbReference type="Proteomes" id="UP000093000">
    <property type="component" value="Unassembled WGS sequence"/>
</dbReference>
<dbReference type="OrthoDB" id="2349068at2759"/>
<dbReference type="CDD" id="cd04730">
    <property type="entry name" value="NPD_like"/>
    <property type="match status" value="1"/>
</dbReference>
<dbReference type="PANTHER" id="PTHR42747:SF3">
    <property type="entry name" value="NITRONATE MONOOXYGENASE-RELATED"/>
    <property type="match status" value="1"/>
</dbReference>
<evidence type="ECO:0000256" key="5">
    <source>
        <dbReference type="ARBA" id="ARBA00023002"/>
    </source>
</evidence>
<evidence type="ECO:0000256" key="1">
    <source>
        <dbReference type="ARBA" id="ARBA00001917"/>
    </source>
</evidence>
<organism evidence="7 8">
    <name type="scientific">Choanephora cucurbitarum</name>
    <dbReference type="NCBI Taxonomy" id="101091"/>
    <lineage>
        <taxon>Eukaryota</taxon>
        <taxon>Fungi</taxon>
        <taxon>Fungi incertae sedis</taxon>
        <taxon>Mucoromycota</taxon>
        <taxon>Mucoromycotina</taxon>
        <taxon>Mucoromycetes</taxon>
        <taxon>Mucorales</taxon>
        <taxon>Mucorineae</taxon>
        <taxon>Choanephoraceae</taxon>
        <taxon>Choanephoroideae</taxon>
        <taxon>Choanephora</taxon>
    </lineage>
</organism>
<evidence type="ECO:0000256" key="4">
    <source>
        <dbReference type="ARBA" id="ARBA00022643"/>
    </source>
</evidence>
<evidence type="ECO:0000256" key="3">
    <source>
        <dbReference type="ARBA" id="ARBA00022630"/>
    </source>
</evidence>
<dbReference type="InParanoid" id="A0A1C7NHK1"/>
<dbReference type="STRING" id="101091.A0A1C7NHK1"/>
<comment type="similarity">
    <text evidence="2">Belongs to the nitronate monooxygenase family. NMO class I subfamily.</text>
</comment>
<evidence type="ECO:0000256" key="2">
    <source>
        <dbReference type="ARBA" id="ARBA00009881"/>
    </source>
</evidence>
<reference evidence="7 8" key="1">
    <citation type="submission" date="2016-03" db="EMBL/GenBank/DDBJ databases">
        <title>Choanephora cucurbitarum.</title>
        <authorList>
            <person name="Min B."/>
            <person name="Park H."/>
            <person name="Park J.-H."/>
            <person name="Shin H.-D."/>
            <person name="Choi I.-G."/>
        </authorList>
    </citation>
    <scope>NUCLEOTIDE SEQUENCE [LARGE SCALE GENOMIC DNA]</scope>
    <source>
        <strain evidence="7 8">KUS-F28377</strain>
    </source>
</reference>
<dbReference type="Pfam" id="PF03060">
    <property type="entry name" value="NMO"/>
    <property type="match status" value="1"/>
</dbReference>
<dbReference type="EMBL" id="LUGH01000268">
    <property type="protein sequence ID" value="OBZ86834.1"/>
    <property type="molecule type" value="Genomic_DNA"/>
</dbReference>
<dbReference type="InterPro" id="IPR004136">
    <property type="entry name" value="NMO"/>
</dbReference>
<dbReference type="InterPro" id="IPR013785">
    <property type="entry name" value="Aldolase_TIM"/>
</dbReference>
<keyword evidence="8" id="KW-1185">Reference proteome</keyword>
<sequence>MSHILQNSFTRALKLKYPIVQAPCAGHTGVELITAVSNAGGLGSLGAGMMPVDLLRKTIRDIHNKTSNPFAVNLFCRPAHIVSEADLQKHCPGVDDTLDAIRSELNIPIPAEYKLRSPPLEDQLAVILEERVPVVSFTFGVLPDHFRDQLWAAGTYLIGTATTLQEALMLAGLDPSSPTRKADAIVAQGLEAGGHRGSFLADGQQLDRTQLVKSIKQHVSLPILAAGGISTGTDVSHVLQKEEADAAVIGTLFMLATESTTPKAHREHMIHAEKKGLEPTRITTAITGKHVRSYPNELMKRIEKAAEESDVQVPEYSIHSSKTKDIAEYATKHHLADYMLLLAGANASEAVKYTKQGTLSAKQIIDKIVSEIN</sequence>
<dbReference type="Gene3D" id="3.20.20.70">
    <property type="entry name" value="Aldolase class I"/>
    <property type="match status" value="1"/>
</dbReference>
<gene>
    <name evidence="7" type="ORF">A0J61_05119</name>
</gene>
<keyword evidence="4" id="KW-0288">FMN</keyword>
<keyword evidence="3" id="KW-0285">Flavoprotein</keyword>
<dbReference type="AlphaFoldDB" id="A0A1C7NHK1"/>
<evidence type="ECO:0000256" key="6">
    <source>
        <dbReference type="ARBA" id="ARBA00023033"/>
    </source>
</evidence>
<protein>
    <submittedName>
        <fullName evidence="7">Putative nitronate monooxygenase</fullName>
    </submittedName>
</protein>
<proteinExistence type="inferred from homology"/>
<keyword evidence="5" id="KW-0560">Oxidoreductase</keyword>
<name>A0A1C7NHK1_9FUNG</name>
<evidence type="ECO:0000313" key="7">
    <source>
        <dbReference type="EMBL" id="OBZ86834.1"/>
    </source>
</evidence>
<dbReference type="GO" id="GO:0018580">
    <property type="term" value="F:nitronate monooxygenase activity"/>
    <property type="evidence" value="ECO:0007669"/>
    <property type="project" value="InterPro"/>
</dbReference>
<dbReference type="SUPFAM" id="SSF51412">
    <property type="entry name" value="Inosine monophosphate dehydrogenase (IMPDH)"/>
    <property type="match status" value="1"/>
</dbReference>
<comment type="caution">
    <text evidence="7">The sequence shown here is derived from an EMBL/GenBank/DDBJ whole genome shotgun (WGS) entry which is preliminary data.</text>
</comment>
<comment type="cofactor">
    <cofactor evidence="1">
        <name>FMN</name>
        <dbReference type="ChEBI" id="CHEBI:58210"/>
    </cofactor>
</comment>
<evidence type="ECO:0000313" key="8">
    <source>
        <dbReference type="Proteomes" id="UP000093000"/>
    </source>
</evidence>